<keyword evidence="3" id="KW-1185">Reference proteome</keyword>
<dbReference type="SUPFAM" id="SSF48056">
    <property type="entry name" value="Di-copper centre-containing domain"/>
    <property type="match status" value="1"/>
</dbReference>
<evidence type="ECO:0000313" key="2">
    <source>
        <dbReference type="EMBL" id="KAJ3254937.1"/>
    </source>
</evidence>
<gene>
    <name evidence="2" type="ORF">HK103_006734</name>
</gene>
<feature type="domain" description="N-acetyltransferase" evidence="1">
    <location>
        <begin position="28"/>
        <end position="192"/>
    </location>
</feature>
<dbReference type="AlphaFoldDB" id="A0AAD5UGL0"/>
<dbReference type="PROSITE" id="PS00498">
    <property type="entry name" value="TYROSINASE_2"/>
    <property type="match status" value="1"/>
</dbReference>
<evidence type="ECO:0000259" key="1">
    <source>
        <dbReference type="PROSITE" id="PS51186"/>
    </source>
</evidence>
<dbReference type="InterPro" id="IPR002227">
    <property type="entry name" value="Tyrosinase_Cu-bd"/>
</dbReference>
<reference evidence="2" key="1">
    <citation type="submission" date="2020-05" db="EMBL/GenBank/DDBJ databases">
        <title>Phylogenomic resolution of chytrid fungi.</title>
        <authorList>
            <person name="Stajich J.E."/>
            <person name="Amses K."/>
            <person name="Simmons R."/>
            <person name="Seto K."/>
            <person name="Myers J."/>
            <person name="Bonds A."/>
            <person name="Quandt C.A."/>
            <person name="Barry K."/>
            <person name="Liu P."/>
            <person name="Grigoriev I."/>
            <person name="Longcore J.E."/>
            <person name="James T.Y."/>
        </authorList>
    </citation>
    <scope>NUCLEOTIDE SEQUENCE</scope>
    <source>
        <strain evidence="2">PLAUS21</strain>
    </source>
</reference>
<dbReference type="InterPro" id="IPR000182">
    <property type="entry name" value="GNAT_dom"/>
</dbReference>
<name>A0AAD5UGL0_9FUNG</name>
<dbReference type="CDD" id="cd04301">
    <property type="entry name" value="NAT_SF"/>
    <property type="match status" value="1"/>
</dbReference>
<dbReference type="GO" id="GO:1990189">
    <property type="term" value="F:protein N-terminal-serine acetyltransferase activity"/>
    <property type="evidence" value="ECO:0007669"/>
    <property type="project" value="TreeGrafter"/>
</dbReference>
<dbReference type="PANTHER" id="PTHR43441">
    <property type="entry name" value="RIBOSOMAL-PROTEIN-SERINE ACETYLTRANSFERASE"/>
    <property type="match status" value="1"/>
</dbReference>
<dbReference type="Pfam" id="PF13302">
    <property type="entry name" value="Acetyltransf_3"/>
    <property type="match status" value="1"/>
</dbReference>
<proteinExistence type="predicted"/>
<dbReference type="GO" id="GO:0016491">
    <property type="term" value="F:oxidoreductase activity"/>
    <property type="evidence" value="ECO:0007669"/>
    <property type="project" value="InterPro"/>
</dbReference>
<dbReference type="PROSITE" id="PS51186">
    <property type="entry name" value="GNAT"/>
    <property type="match status" value="1"/>
</dbReference>
<organism evidence="2 3">
    <name type="scientific">Boothiomyces macroporosus</name>
    <dbReference type="NCBI Taxonomy" id="261099"/>
    <lineage>
        <taxon>Eukaryota</taxon>
        <taxon>Fungi</taxon>
        <taxon>Fungi incertae sedis</taxon>
        <taxon>Chytridiomycota</taxon>
        <taxon>Chytridiomycota incertae sedis</taxon>
        <taxon>Chytridiomycetes</taxon>
        <taxon>Rhizophydiales</taxon>
        <taxon>Terramycetaceae</taxon>
        <taxon>Boothiomyces</taxon>
    </lineage>
</organism>
<dbReference type="Proteomes" id="UP001210925">
    <property type="component" value="Unassembled WGS sequence"/>
</dbReference>
<evidence type="ECO:0000313" key="3">
    <source>
        <dbReference type="Proteomes" id="UP001210925"/>
    </source>
</evidence>
<dbReference type="Gene3D" id="1.10.1280.10">
    <property type="entry name" value="Di-copper center containing domain from catechol oxidase"/>
    <property type="match status" value="1"/>
</dbReference>
<dbReference type="GO" id="GO:0008999">
    <property type="term" value="F:protein-N-terminal-alanine acetyltransferase activity"/>
    <property type="evidence" value="ECO:0007669"/>
    <property type="project" value="TreeGrafter"/>
</dbReference>
<dbReference type="PRINTS" id="PR00092">
    <property type="entry name" value="TYROSINASE"/>
</dbReference>
<dbReference type="Gene3D" id="3.40.630.30">
    <property type="match status" value="1"/>
</dbReference>
<comment type="caution">
    <text evidence="2">The sequence shown here is derived from an EMBL/GenBank/DDBJ whole genome shotgun (WGS) entry which is preliminary data.</text>
</comment>
<dbReference type="EMBL" id="JADGKB010000075">
    <property type="protein sequence ID" value="KAJ3254937.1"/>
    <property type="molecule type" value="Genomic_DNA"/>
</dbReference>
<protein>
    <recommendedName>
        <fullName evidence="1">N-acetyltransferase domain-containing protein</fullName>
    </recommendedName>
</protein>
<sequence length="655" mass="74245">MSFLTTKDAEFKGAYNLFPVKELIGKRLRLTPLNLDGDAKRLFEIQNSNPNLFDYMPFGHFNDLIEFKAFLQHIMDKPSSLLYVMREIETDLIVGMEGYLNIVPEHKVMEVGYIFVDPAYQGKGYGLEASILLIEHAFSLGQFRVEWKTHHLNIPSQRLALKLGYTHEGVFRNHMFVKGLHRNSYYYSIIYQEYPQKAIMLALLLLASNVRSQTCTNPTPHVEWRELTSQQQTNYANAVKCLLAKPSKMSRLLRINSALEDLTYIHNTDSANIHNTAQFFAWHRALVTILAYSLKDRCGYTDPVPYWDWSVDSQAPDASSIWNTFGKASNYNGNCFADGAFADLTVQFGGQHCVTRGFTSAATSSADLGRTSGAIFGAMYSPEQIAPIMNYANFGDFHGWMEGLPHNNIHMGIGGEMGNPSISPNDPIFYMHHGNLDRLYYQWQNMDPVNRMFQYAGGNGPAYPNNPVASLNDVMFFYGLIPDCYVLDFMDLSLGGANGLACATYSNSITVAQASSSSIAKRSKFYESSGKVTDKETPDAYDRQHAYNLRYPNPSSDEFLKKWKYTDEDIAKIHKMEEYIRNYTDHLNSLPIEYPSRLGRTKKVVSHGKNVKLVDVKWQSKSKAELISEQALLKSLVKSYNKPPPTAHTYDKIPH</sequence>
<dbReference type="SUPFAM" id="SSF55729">
    <property type="entry name" value="Acyl-CoA N-acyltransferases (Nat)"/>
    <property type="match status" value="1"/>
</dbReference>
<dbReference type="InterPro" id="IPR008922">
    <property type="entry name" value="Di-copper_centre_dom_sf"/>
</dbReference>
<dbReference type="Pfam" id="PF00264">
    <property type="entry name" value="Tyrosinase"/>
    <property type="match status" value="1"/>
</dbReference>
<accession>A0AAD5UGL0</accession>
<dbReference type="InterPro" id="IPR016181">
    <property type="entry name" value="Acyl_CoA_acyltransferase"/>
</dbReference>
<dbReference type="PANTHER" id="PTHR43441:SF2">
    <property type="entry name" value="FAMILY ACETYLTRANSFERASE, PUTATIVE (AFU_ORTHOLOGUE AFUA_7G00850)-RELATED"/>
    <property type="match status" value="1"/>
</dbReference>
<dbReference type="InterPro" id="IPR051908">
    <property type="entry name" value="Ribosomal_N-acetyltransferase"/>
</dbReference>